<keyword evidence="7" id="KW-1185">Reference proteome</keyword>
<evidence type="ECO:0000313" key="7">
    <source>
        <dbReference type="Proteomes" id="UP000324897"/>
    </source>
</evidence>
<feature type="compositionally biased region" description="Basic and acidic residues" evidence="4">
    <location>
        <begin position="504"/>
        <end position="520"/>
    </location>
</feature>
<evidence type="ECO:0000256" key="1">
    <source>
        <dbReference type="ARBA" id="ARBA00022723"/>
    </source>
</evidence>
<dbReference type="Gene3D" id="3.30.40.10">
    <property type="entry name" value="Zinc/RING finger domain, C3HC4 (zinc finger)"/>
    <property type="match status" value="1"/>
</dbReference>
<keyword evidence="2" id="KW-0863">Zinc-finger</keyword>
<organism evidence="6 7">
    <name type="scientific">Eragrostis curvula</name>
    <name type="common">weeping love grass</name>
    <dbReference type="NCBI Taxonomy" id="38414"/>
    <lineage>
        <taxon>Eukaryota</taxon>
        <taxon>Viridiplantae</taxon>
        <taxon>Streptophyta</taxon>
        <taxon>Embryophyta</taxon>
        <taxon>Tracheophyta</taxon>
        <taxon>Spermatophyta</taxon>
        <taxon>Magnoliopsida</taxon>
        <taxon>Liliopsida</taxon>
        <taxon>Poales</taxon>
        <taxon>Poaceae</taxon>
        <taxon>PACMAD clade</taxon>
        <taxon>Chloridoideae</taxon>
        <taxon>Eragrostideae</taxon>
        <taxon>Eragrostidinae</taxon>
        <taxon>Eragrostis</taxon>
    </lineage>
</organism>
<keyword evidence="3" id="KW-0862">Zinc</keyword>
<dbReference type="Proteomes" id="UP000324897">
    <property type="component" value="Unassembled WGS sequence"/>
</dbReference>
<dbReference type="Gramene" id="TVU06601">
    <property type="protein sequence ID" value="TVU06601"/>
    <property type="gene ID" value="EJB05_49824"/>
</dbReference>
<name>A0A5J9T7S0_9POAL</name>
<feature type="compositionally biased region" description="Basic residues" evidence="4">
    <location>
        <begin position="486"/>
        <end position="496"/>
    </location>
</feature>
<evidence type="ECO:0000313" key="6">
    <source>
        <dbReference type="EMBL" id="TVU06601.1"/>
    </source>
</evidence>
<evidence type="ECO:0000256" key="4">
    <source>
        <dbReference type="SAM" id="MobiDB-lite"/>
    </source>
</evidence>
<protein>
    <recommendedName>
        <fullName evidence="5">Zinc finger PHD-type domain-containing protein</fullName>
    </recommendedName>
</protein>
<feature type="domain" description="Zinc finger PHD-type" evidence="5">
    <location>
        <begin position="389"/>
        <end position="457"/>
    </location>
</feature>
<feature type="region of interest" description="Disordered" evidence="4">
    <location>
        <begin position="782"/>
        <end position="807"/>
    </location>
</feature>
<feature type="non-terminal residue" evidence="6">
    <location>
        <position position="1"/>
    </location>
</feature>
<evidence type="ECO:0000256" key="2">
    <source>
        <dbReference type="ARBA" id="ARBA00022771"/>
    </source>
</evidence>
<dbReference type="PANTHER" id="PTHR46235:SF18">
    <property type="entry name" value="PROTEIN ENHANCED DOWNY MILDEW 2"/>
    <property type="match status" value="1"/>
</dbReference>
<dbReference type="GO" id="GO:0008270">
    <property type="term" value="F:zinc ion binding"/>
    <property type="evidence" value="ECO:0007669"/>
    <property type="project" value="UniProtKB-KW"/>
</dbReference>
<feature type="compositionally biased region" description="Basic and acidic residues" evidence="4">
    <location>
        <begin position="261"/>
        <end position="276"/>
    </location>
</feature>
<reference evidence="6 7" key="1">
    <citation type="journal article" date="2019" name="Sci. Rep.">
        <title>A high-quality genome of Eragrostis curvula grass provides insights into Poaceae evolution and supports new strategies to enhance forage quality.</title>
        <authorList>
            <person name="Carballo J."/>
            <person name="Santos B.A.C.M."/>
            <person name="Zappacosta D."/>
            <person name="Garbus I."/>
            <person name="Selva J.P."/>
            <person name="Gallo C.A."/>
            <person name="Diaz A."/>
            <person name="Albertini E."/>
            <person name="Caccamo M."/>
            <person name="Echenique V."/>
        </authorList>
    </citation>
    <scope>NUCLEOTIDE SEQUENCE [LARGE SCALE GENOMIC DNA]</scope>
    <source>
        <strain evidence="7">cv. Victoria</strain>
        <tissue evidence="6">Leaf</tissue>
    </source>
</reference>
<dbReference type="InterPro" id="IPR013083">
    <property type="entry name" value="Znf_RING/FYVE/PHD"/>
</dbReference>
<keyword evidence="1" id="KW-0479">Metal-binding</keyword>
<dbReference type="InterPro" id="IPR001965">
    <property type="entry name" value="Znf_PHD"/>
</dbReference>
<sequence length="1143" mass="129735">MRRRRPLFGGRLDVRGVDSTPERRFCDDSLLRRTIYGIRRVVAWGPMMFDDDDDDGVEPQFKVVDKYYFEDGDGNDVCFSMLPFLFDENEKGESCNSNMEVYLRGLGDKRDDIHVKVTAWRIELGGDQPEIFMLSKDNWIRLLKPRNICAKKVFGSILITVQMLHFTRKNLGDMGNNFNCLWGHLDEVFSKFDIKPTPDDLRQHHNFIMLFAKRDPILMNSKILQKFEGYPKIKKPGLKAIGTKVQFIVDDEKGYNSNGDNNHEDTSDDDYSHNEDENNDDSSDGHSDNDDGADPICAMCDDGGKLLSCKGQCKRAFHATKKHGQRSKCITLGYTSAERKVFRCNNPSCGHFYHPKCIAELLEPDDTGGVRELAKRIAAGMSFICPVHWCFKCERMEDKADSAFQLAVCRRCPVSYHRNCLPRKISLFKVKQKTKEHGVTSGWEHRRINFFYCPDHIDKATNKVRKDHMKLPSIPEANKTRDLAKKKVKLTGKRKHNVDQPSTRPREPSKRSPQKERERNQSAATESSSDLSFLEPPYAASEQQTVLETECATKHFIEDMQLKSRGIQVTADLHSLRAVEGLGKQSDTSFAVGRSQMKTSYLGGSDTDNRVTSIAEKEISSGVLHVSTKSVMPSSRNVFDHSIQYSTVVGSFHSCLKVINVISCPDMSQENMEISEKNGHQCVVQKNTVCVNQKQDIMLDNPLVEKDAEQDNECCEISDDKDDNGSEETLEHYSGIERGHRNNENFDENNEQTDEFDNLIGERHTEEDDCNIQSGKEKIMERGNTASAHDPSQSAEERSCRENPMFGNECKQDSRSYEDKIVMTDSNKSCSHDDGGAWPNSSDDHCSEKQVHVARQEFGCCENHEEDDTRAGLKEPNSTHCHDNVMDMERERRGDRDGKVELDASRKYNHVENAITVPPLIPSSHLCLPNHKELDGAETQLNQLQCNDEISADKFRERIVPNRTEELSMRNRRDALYNSPLGGNVQERSGNHSVEWQSMYNCDSFPVTHYQDGYEQVYHGDCSCYDYFTCRKYCPKLDYDGVIKYGGYHTIMDVDPAVTFSLQETSNTAFRPCTDITVGGGAVYDGRDSWGSQTRSAMPVTERVEVEHLMSKFYFARACIISAALLRPAASLVSAYSKGQHVA</sequence>
<dbReference type="InterPro" id="IPR055198">
    <property type="entry name" value="NSD_PHD"/>
</dbReference>
<dbReference type="EMBL" id="RWGY01000051">
    <property type="protein sequence ID" value="TVU06601.1"/>
    <property type="molecule type" value="Genomic_DNA"/>
</dbReference>
<feature type="region of interest" description="Disordered" evidence="4">
    <location>
        <begin position="252"/>
        <end position="288"/>
    </location>
</feature>
<dbReference type="PANTHER" id="PTHR46235">
    <property type="entry name" value="PHD FINGER-CONTAINING PROTEIN DDB_G0268158"/>
    <property type="match status" value="1"/>
</dbReference>
<feature type="region of interest" description="Disordered" evidence="4">
    <location>
        <begin position="716"/>
        <end position="751"/>
    </location>
</feature>
<dbReference type="CDD" id="cd15566">
    <property type="entry name" value="PHD3_NSD"/>
    <property type="match status" value="1"/>
</dbReference>
<dbReference type="OrthoDB" id="21264at2759"/>
<proteinExistence type="predicted"/>
<gene>
    <name evidence="6" type="ORF">EJB05_49824</name>
</gene>
<feature type="compositionally biased region" description="Basic and acidic residues" evidence="4">
    <location>
        <begin position="729"/>
        <end position="744"/>
    </location>
</feature>
<dbReference type="SMART" id="SM00249">
    <property type="entry name" value="PHD"/>
    <property type="match status" value="2"/>
</dbReference>
<accession>A0A5J9T7S0</accession>
<evidence type="ECO:0000256" key="3">
    <source>
        <dbReference type="ARBA" id="ARBA00022833"/>
    </source>
</evidence>
<feature type="compositionally biased region" description="Polar residues" evidence="4">
    <location>
        <begin position="521"/>
        <end position="531"/>
    </location>
</feature>
<feature type="compositionally biased region" description="Polar residues" evidence="4">
    <location>
        <begin position="784"/>
        <end position="794"/>
    </location>
</feature>
<evidence type="ECO:0000259" key="5">
    <source>
        <dbReference type="SMART" id="SM00249"/>
    </source>
</evidence>
<feature type="compositionally biased region" description="Acidic residues" evidence="4">
    <location>
        <begin position="716"/>
        <end position="728"/>
    </location>
</feature>
<feature type="region of interest" description="Disordered" evidence="4">
    <location>
        <begin position="464"/>
        <end position="535"/>
    </location>
</feature>
<dbReference type="Pfam" id="PF22908">
    <property type="entry name" value="PHD_NSD"/>
    <property type="match status" value="1"/>
</dbReference>
<comment type="caution">
    <text evidence="6">The sequence shown here is derived from an EMBL/GenBank/DDBJ whole genome shotgun (WGS) entry which is preliminary data.</text>
</comment>
<dbReference type="AlphaFoldDB" id="A0A5J9T7S0"/>
<feature type="domain" description="Zinc finger PHD-type" evidence="5">
    <location>
        <begin position="296"/>
        <end position="348"/>
    </location>
</feature>